<dbReference type="CDD" id="cd00038">
    <property type="entry name" value="CAP_ED"/>
    <property type="match status" value="1"/>
</dbReference>
<dbReference type="InterPro" id="IPR000595">
    <property type="entry name" value="cNMP-bd_dom"/>
</dbReference>
<dbReference type="EMBL" id="QXTG01000001">
    <property type="protein sequence ID" value="RIX31424.1"/>
    <property type="molecule type" value="Genomic_DNA"/>
</dbReference>
<keyword evidence="1" id="KW-0285">Flavoprotein</keyword>
<reference evidence="6" key="1">
    <citation type="submission" date="2018-09" db="EMBL/GenBank/DDBJ databases">
        <authorList>
            <person name="Kim I."/>
        </authorList>
    </citation>
    <scope>NUCLEOTIDE SEQUENCE [LARGE SCALE GENOMIC DNA]</scope>
    <source>
        <strain evidence="6">DD4a</strain>
    </source>
</reference>
<dbReference type="PRINTS" id="PR00368">
    <property type="entry name" value="FADPNR"/>
</dbReference>
<evidence type="ECO:0000313" key="5">
    <source>
        <dbReference type="EMBL" id="RIX31424.1"/>
    </source>
</evidence>
<dbReference type="PRINTS" id="PR00469">
    <property type="entry name" value="PNDRDTASEII"/>
</dbReference>
<dbReference type="InterPro" id="IPR018490">
    <property type="entry name" value="cNMP-bd_dom_sf"/>
</dbReference>
<dbReference type="InterPro" id="IPR036188">
    <property type="entry name" value="FAD/NAD-bd_sf"/>
</dbReference>
<dbReference type="SUPFAM" id="SSF51206">
    <property type="entry name" value="cAMP-binding domain-like"/>
    <property type="match status" value="1"/>
</dbReference>
<dbReference type="Gene3D" id="3.50.50.60">
    <property type="entry name" value="FAD/NAD(P)-binding domain"/>
    <property type="match status" value="2"/>
</dbReference>
<dbReference type="OrthoDB" id="109585at2"/>
<dbReference type="InterPro" id="IPR050097">
    <property type="entry name" value="Ferredoxin-NADP_redctase_2"/>
</dbReference>
<evidence type="ECO:0000313" key="6">
    <source>
        <dbReference type="Proteomes" id="UP000265742"/>
    </source>
</evidence>
<dbReference type="SUPFAM" id="SSF51905">
    <property type="entry name" value="FAD/NAD(P)-binding domain"/>
    <property type="match status" value="1"/>
</dbReference>
<keyword evidence="6" id="KW-1185">Reference proteome</keyword>
<name>A0A3A1U3H7_9MICO</name>
<dbReference type="PANTHER" id="PTHR48105">
    <property type="entry name" value="THIOREDOXIN REDUCTASE 1-RELATED-RELATED"/>
    <property type="match status" value="1"/>
</dbReference>
<dbReference type="PROSITE" id="PS50042">
    <property type="entry name" value="CNMP_BINDING_3"/>
    <property type="match status" value="1"/>
</dbReference>
<evidence type="ECO:0000259" key="4">
    <source>
        <dbReference type="PROSITE" id="PS50042"/>
    </source>
</evidence>
<sequence>MSEDQWRRLERHGTAVDLAAGRVLVAAGDRWYPLLAVDGGAVEVVRPANRWFPETLADAPQDRRFIGELGVLSGQRAFLTVRATGRGRVLRFETDAVRRLLAEDDELGDLLLHALWQRRTSLTAGPAALTLKIVGHEHSREALALRTYAARLDLVHTWVDADDAYCAAHDVAPADLPIVFVQGEPVPNATPGVLAERLGLAYSESEDLAVDLAVIGAGPGGLAAAIYGASEGLRTVLIDGVAPGGQAASTSRIENYLGFPYGVSGGSLIDGAQLQALKFGVRVFAPCEAVALDGAGPDLTVTLADGAAVRARSVVVATGAAYRRLPLDRWAEFEGAGIYYAATALEARQVAGSSVVVVGGANSAGQAALYLAGLSCDVHLVVRRPDLRATMSSYLVERLLEHPGIEVHTESEVHALHGDDDLSGVTLSSGREVACAGLFCFIGAEPPTAWLEQPAKDERGYLLTGNDVPLDHAAAMLAAIGREPLPFETSTPGVFAAGDTRSGSMKRVAAAVGEGSSAVASVHRALAWTPAPDADPVSA</sequence>
<comment type="catalytic activity">
    <reaction evidence="3">
        <text>[thioredoxin]-dithiol + NADP(+) = [thioredoxin]-disulfide + NADPH + H(+)</text>
        <dbReference type="Rhea" id="RHEA:20345"/>
        <dbReference type="Rhea" id="RHEA-COMP:10698"/>
        <dbReference type="Rhea" id="RHEA-COMP:10700"/>
        <dbReference type="ChEBI" id="CHEBI:15378"/>
        <dbReference type="ChEBI" id="CHEBI:29950"/>
        <dbReference type="ChEBI" id="CHEBI:50058"/>
        <dbReference type="ChEBI" id="CHEBI:57783"/>
        <dbReference type="ChEBI" id="CHEBI:58349"/>
        <dbReference type="EC" id="1.8.1.9"/>
    </reaction>
</comment>
<dbReference type="Pfam" id="PF07992">
    <property type="entry name" value="Pyr_redox_2"/>
    <property type="match status" value="1"/>
</dbReference>
<comment type="caution">
    <text evidence="5">The sequence shown here is derived from an EMBL/GenBank/DDBJ whole genome shotgun (WGS) entry which is preliminary data.</text>
</comment>
<feature type="domain" description="Cyclic nucleotide-binding" evidence="4">
    <location>
        <begin position="1"/>
        <end position="118"/>
    </location>
</feature>
<evidence type="ECO:0000256" key="2">
    <source>
        <dbReference type="ARBA" id="ARBA00023002"/>
    </source>
</evidence>
<accession>A0A3A1U3H7</accession>
<dbReference type="Gene3D" id="2.60.120.10">
    <property type="entry name" value="Jelly Rolls"/>
    <property type="match status" value="1"/>
</dbReference>
<proteinExistence type="predicted"/>
<dbReference type="GO" id="GO:0004791">
    <property type="term" value="F:thioredoxin-disulfide reductase (NADPH) activity"/>
    <property type="evidence" value="ECO:0007669"/>
    <property type="project" value="UniProtKB-EC"/>
</dbReference>
<dbReference type="Proteomes" id="UP000265742">
    <property type="component" value="Unassembled WGS sequence"/>
</dbReference>
<evidence type="ECO:0000256" key="3">
    <source>
        <dbReference type="ARBA" id="ARBA00048132"/>
    </source>
</evidence>
<gene>
    <name evidence="5" type="ORF">D1781_06625</name>
</gene>
<organism evidence="5 6">
    <name type="scientific">Amnibacterium setariae</name>
    <dbReference type="NCBI Taxonomy" id="2306585"/>
    <lineage>
        <taxon>Bacteria</taxon>
        <taxon>Bacillati</taxon>
        <taxon>Actinomycetota</taxon>
        <taxon>Actinomycetes</taxon>
        <taxon>Micrococcales</taxon>
        <taxon>Microbacteriaceae</taxon>
        <taxon>Amnibacterium</taxon>
    </lineage>
</organism>
<evidence type="ECO:0000256" key="1">
    <source>
        <dbReference type="ARBA" id="ARBA00022630"/>
    </source>
</evidence>
<keyword evidence="2" id="KW-0560">Oxidoreductase</keyword>
<dbReference type="InterPro" id="IPR023753">
    <property type="entry name" value="FAD/NAD-binding_dom"/>
</dbReference>
<dbReference type="AlphaFoldDB" id="A0A3A1U3H7"/>
<dbReference type="InterPro" id="IPR014710">
    <property type="entry name" value="RmlC-like_jellyroll"/>
</dbReference>
<protein>
    <recommendedName>
        <fullName evidence="4">Cyclic nucleotide-binding domain-containing protein</fullName>
    </recommendedName>
</protein>